<evidence type="ECO:0000256" key="1">
    <source>
        <dbReference type="SAM" id="MobiDB-lite"/>
    </source>
</evidence>
<keyword evidence="3" id="KW-1185">Reference proteome</keyword>
<feature type="compositionally biased region" description="Basic and acidic residues" evidence="1">
    <location>
        <begin position="178"/>
        <end position="212"/>
    </location>
</feature>
<protein>
    <submittedName>
        <fullName evidence="2">Uncharacterized protein</fullName>
    </submittedName>
</protein>
<dbReference type="AlphaFoldDB" id="A0A8E2DTZ0"/>
<gene>
    <name evidence="2" type="ORF">OBBRIDRAFT_830513</name>
</gene>
<accession>A0A8E2DTZ0</accession>
<feature type="region of interest" description="Disordered" evidence="1">
    <location>
        <begin position="166"/>
        <end position="212"/>
    </location>
</feature>
<dbReference type="EMBL" id="KV722333">
    <property type="protein sequence ID" value="OCH95914.1"/>
    <property type="molecule type" value="Genomic_DNA"/>
</dbReference>
<dbReference type="Proteomes" id="UP000250043">
    <property type="component" value="Unassembled WGS sequence"/>
</dbReference>
<name>A0A8E2DTZ0_9APHY</name>
<reference evidence="2 3" key="1">
    <citation type="submission" date="2016-07" db="EMBL/GenBank/DDBJ databases">
        <title>Draft genome of the white-rot fungus Obba rivulosa 3A-2.</title>
        <authorList>
            <consortium name="DOE Joint Genome Institute"/>
            <person name="Miettinen O."/>
            <person name="Riley R."/>
            <person name="Acob R."/>
            <person name="Barry K."/>
            <person name="Cullen D."/>
            <person name="De Vries R."/>
            <person name="Hainaut M."/>
            <person name="Hatakka A."/>
            <person name="Henrissat B."/>
            <person name="Hilden K."/>
            <person name="Kuo R."/>
            <person name="Labutti K."/>
            <person name="Lipzen A."/>
            <person name="Makela M.R."/>
            <person name="Sandor L."/>
            <person name="Spatafora J.W."/>
            <person name="Grigoriev I.V."/>
            <person name="Hibbett D.S."/>
        </authorList>
    </citation>
    <scope>NUCLEOTIDE SEQUENCE [LARGE SCALE GENOMIC DNA]</scope>
    <source>
        <strain evidence="2 3">3A-2</strain>
    </source>
</reference>
<evidence type="ECO:0000313" key="3">
    <source>
        <dbReference type="Proteomes" id="UP000250043"/>
    </source>
</evidence>
<evidence type="ECO:0000313" key="2">
    <source>
        <dbReference type="EMBL" id="OCH95914.1"/>
    </source>
</evidence>
<dbReference type="OrthoDB" id="2587968at2759"/>
<sequence length="212" mass="24676">MLLGKIWKTCATPEAVKMVLEALKTARSDVPGLTTKQIYEAVHQRYPDVERTSFPARMVNATPPKFKTRAFSYTTEPRPPPLPEILTRDHPVRSIRYLKKFVLEEMAEKNLIEKIHLSKSELPPDVREEIRPKVAPRNKKMKALLSRSDAWLWKLNPLAEDIDPVAAFKPVPEPTRAPPRERPQSRERPQWQMRDERGEREFPPHPKYSDVD</sequence>
<proteinExistence type="predicted"/>
<organism evidence="2 3">
    <name type="scientific">Obba rivulosa</name>
    <dbReference type="NCBI Taxonomy" id="1052685"/>
    <lineage>
        <taxon>Eukaryota</taxon>
        <taxon>Fungi</taxon>
        <taxon>Dikarya</taxon>
        <taxon>Basidiomycota</taxon>
        <taxon>Agaricomycotina</taxon>
        <taxon>Agaricomycetes</taxon>
        <taxon>Polyporales</taxon>
        <taxon>Gelatoporiaceae</taxon>
        <taxon>Obba</taxon>
    </lineage>
</organism>